<sequence>MSEWHKSSYSDTGGHCAEVRETTEFANFRDSKYPDEAVLTFDSAEWRAFLEGVRSGEV</sequence>
<evidence type="ECO:0000313" key="2">
    <source>
        <dbReference type="EMBL" id="GAA3743455.1"/>
    </source>
</evidence>
<dbReference type="Pfam" id="PF04149">
    <property type="entry name" value="DUF397"/>
    <property type="match status" value="1"/>
</dbReference>
<protein>
    <recommendedName>
        <fullName evidence="1">DUF397 domain-containing protein</fullName>
    </recommendedName>
</protein>
<dbReference type="EMBL" id="BAABDD010000009">
    <property type="protein sequence ID" value="GAA3743455.1"/>
    <property type="molecule type" value="Genomic_DNA"/>
</dbReference>
<gene>
    <name evidence="2" type="ORF">GCM10022402_23930</name>
</gene>
<name>A0ABP7FMB6_9ACTN</name>
<dbReference type="InterPro" id="IPR007278">
    <property type="entry name" value="DUF397"/>
</dbReference>
<proteinExistence type="predicted"/>
<reference evidence="3" key="1">
    <citation type="journal article" date="2019" name="Int. J. Syst. Evol. Microbiol.">
        <title>The Global Catalogue of Microorganisms (GCM) 10K type strain sequencing project: providing services to taxonomists for standard genome sequencing and annotation.</title>
        <authorList>
            <consortium name="The Broad Institute Genomics Platform"/>
            <consortium name="The Broad Institute Genome Sequencing Center for Infectious Disease"/>
            <person name="Wu L."/>
            <person name="Ma J."/>
        </authorList>
    </citation>
    <scope>NUCLEOTIDE SEQUENCE [LARGE SCALE GENOMIC DNA]</scope>
    <source>
        <strain evidence="3">JCM 17137</strain>
    </source>
</reference>
<organism evidence="2 3">
    <name type="scientific">Salinactinospora qingdaonensis</name>
    <dbReference type="NCBI Taxonomy" id="702744"/>
    <lineage>
        <taxon>Bacteria</taxon>
        <taxon>Bacillati</taxon>
        <taxon>Actinomycetota</taxon>
        <taxon>Actinomycetes</taxon>
        <taxon>Streptosporangiales</taxon>
        <taxon>Nocardiopsidaceae</taxon>
        <taxon>Salinactinospora</taxon>
    </lineage>
</organism>
<keyword evidence="3" id="KW-1185">Reference proteome</keyword>
<dbReference type="RefSeq" id="WP_344970935.1">
    <property type="nucleotide sequence ID" value="NZ_BAABDD010000009.1"/>
</dbReference>
<evidence type="ECO:0000313" key="3">
    <source>
        <dbReference type="Proteomes" id="UP001500908"/>
    </source>
</evidence>
<feature type="domain" description="DUF397" evidence="1">
    <location>
        <begin position="3"/>
        <end position="54"/>
    </location>
</feature>
<evidence type="ECO:0000259" key="1">
    <source>
        <dbReference type="Pfam" id="PF04149"/>
    </source>
</evidence>
<accession>A0ABP7FMB6</accession>
<comment type="caution">
    <text evidence="2">The sequence shown here is derived from an EMBL/GenBank/DDBJ whole genome shotgun (WGS) entry which is preliminary data.</text>
</comment>
<dbReference type="Proteomes" id="UP001500908">
    <property type="component" value="Unassembled WGS sequence"/>
</dbReference>